<dbReference type="CDD" id="cd00093">
    <property type="entry name" value="HTH_XRE"/>
    <property type="match status" value="1"/>
</dbReference>
<feature type="domain" description="HTH cro/C1-type" evidence="1">
    <location>
        <begin position="32"/>
        <end position="72"/>
    </location>
</feature>
<sequence length="78" mass="8424">MILCMANNTTANIVVQAVVEEIKASGVTVVWLCEKTGIPRSTLVRRLNGATAFDLNELDRIAAALRIPTSRLLRSDAA</sequence>
<dbReference type="InterPro" id="IPR001387">
    <property type="entry name" value="Cro/C1-type_HTH"/>
</dbReference>
<dbReference type="PROSITE" id="PS50943">
    <property type="entry name" value="HTH_CROC1"/>
    <property type="match status" value="1"/>
</dbReference>
<dbReference type="InterPro" id="IPR010982">
    <property type="entry name" value="Lambda_DNA-bd_dom_sf"/>
</dbReference>
<dbReference type="Proteomes" id="UP000449906">
    <property type="component" value="Unassembled WGS sequence"/>
</dbReference>
<proteinExistence type="predicted"/>
<dbReference type="EMBL" id="WBVM01000003">
    <property type="protein sequence ID" value="KAB2808352.1"/>
    <property type="molecule type" value="Genomic_DNA"/>
</dbReference>
<dbReference type="AlphaFoldDB" id="A0A7J5DTY5"/>
<evidence type="ECO:0000313" key="3">
    <source>
        <dbReference type="Proteomes" id="UP000449906"/>
    </source>
</evidence>
<evidence type="ECO:0000259" key="1">
    <source>
        <dbReference type="PROSITE" id="PS50943"/>
    </source>
</evidence>
<comment type="caution">
    <text evidence="2">The sequence shown here is derived from an EMBL/GenBank/DDBJ whole genome shotgun (WGS) entry which is preliminary data.</text>
</comment>
<dbReference type="SUPFAM" id="SSF47413">
    <property type="entry name" value="lambda repressor-like DNA-binding domains"/>
    <property type="match status" value="1"/>
</dbReference>
<name>A0A7J5DTY5_NOCSI</name>
<dbReference type="GO" id="GO:0003677">
    <property type="term" value="F:DNA binding"/>
    <property type="evidence" value="ECO:0007669"/>
    <property type="project" value="InterPro"/>
</dbReference>
<reference evidence="2 3" key="1">
    <citation type="submission" date="2019-09" db="EMBL/GenBank/DDBJ databases">
        <title>Pimelobacter sp. isolated from Paulinella.</title>
        <authorList>
            <person name="Jeong S.E."/>
        </authorList>
    </citation>
    <scope>NUCLEOTIDE SEQUENCE [LARGE SCALE GENOMIC DNA]</scope>
    <source>
        <strain evidence="2 3">Pch-N</strain>
    </source>
</reference>
<evidence type="ECO:0000313" key="2">
    <source>
        <dbReference type="EMBL" id="KAB2808352.1"/>
    </source>
</evidence>
<dbReference type="Pfam" id="PF08667">
    <property type="entry name" value="BetR"/>
    <property type="match status" value="1"/>
</dbReference>
<accession>A0A7J5DTY5</accession>
<dbReference type="InterPro" id="IPR013975">
    <property type="entry name" value="Tscrpt_reg_BetR_N"/>
</dbReference>
<organism evidence="2 3">
    <name type="scientific">Nocardioides simplex</name>
    <name type="common">Arthrobacter simplex</name>
    <dbReference type="NCBI Taxonomy" id="2045"/>
    <lineage>
        <taxon>Bacteria</taxon>
        <taxon>Bacillati</taxon>
        <taxon>Actinomycetota</taxon>
        <taxon>Actinomycetes</taxon>
        <taxon>Propionibacteriales</taxon>
        <taxon>Nocardioidaceae</taxon>
        <taxon>Pimelobacter</taxon>
    </lineage>
</organism>
<dbReference type="Gene3D" id="1.10.260.40">
    <property type="entry name" value="lambda repressor-like DNA-binding domains"/>
    <property type="match status" value="1"/>
</dbReference>
<protein>
    <submittedName>
        <fullName evidence="2">Helix-turn-helix transcriptional regulator</fullName>
    </submittedName>
</protein>
<gene>
    <name evidence="2" type="ORF">F9L07_22820</name>
</gene>